<comment type="subunit">
    <text evidence="13">Interacts with TTN/titin, NEB, NEBL, ACTN2 and CARP.</text>
</comment>
<dbReference type="FunFam" id="2.60.40.10:FF:000256">
    <property type="entry name" value="myopalladin isoform X1"/>
    <property type="match status" value="1"/>
</dbReference>
<evidence type="ECO:0000256" key="7">
    <source>
        <dbReference type="ARBA" id="ARBA00023157"/>
    </source>
</evidence>
<dbReference type="SUPFAM" id="SSF48726">
    <property type="entry name" value="Immunoglobulin"/>
    <property type="match status" value="5"/>
</dbReference>
<reference evidence="17" key="1">
    <citation type="submission" date="2006-01" db="EMBL/GenBank/DDBJ databases">
        <authorList>
            <person name="Lindblad-Toh K."/>
            <person name="Mauceli E."/>
            <person name="Grabherr M."/>
            <person name="Chang J.L."/>
            <person name="Lander E.S."/>
        </authorList>
    </citation>
    <scope>NUCLEOTIDE SEQUENCE [LARGE SCALE GENOMIC DNA]</scope>
</reference>
<feature type="compositionally biased region" description="Basic and acidic residues" evidence="15">
    <location>
        <begin position="51"/>
        <end position="64"/>
    </location>
</feature>
<dbReference type="GO" id="GO:0005634">
    <property type="term" value="C:nucleus"/>
    <property type="evidence" value="ECO:0007669"/>
    <property type="project" value="UniProtKB-SubCell"/>
</dbReference>
<dbReference type="PROSITE" id="PS50835">
    <property type="entry name" value="IG_LIKE"/>
    <property type="match status" value="5"/>
</dbReference>
<dbReference type="FunFam" id="2.60.40.10:FF:000399">
    <property type="entry name" value="myopalladin isoform X1"/>
    <property type="match status" value="1"/>
</dbReference>
<dbReference type="PANTHER" id="PTHR47633:SF4">
    <property type="entry name" value="MYOPALLADIN ISOFORM X1"/>
    <property type="match status" value="1"/>
</dbReference>
<dbReference type="InterPro" id="IPR007110">
    <property type="entry name" value="Ig-like_dom"/>
</dbReference>
<dbReference type="OMA" id="DEMDHKP"/>
<feature type="compositionally biased region" description="Basic residues" evidence="15">
    <location>
        <begin position="163"/>
        <end position="179"/>
    </location>
</feature>
<dbReference type="InterPro" id="IPR013783">
    <property type="entry name" value="Ig-like_fold"/>
</dbReference>
<dbReference type="FunFam" id="2.60.40.10:FF:000761">
    <property type="entry name" value="palladin isoform X2"/>
    <property type="match status" value="1"/>
</dbReference>
<evidence type="ECO:0000256" key="10">
    <source>
        <dbReference type="ARBA" id="ARBA00023319"/>
    </source>
</evidence>
<feature type="compositionally biased region" description="Polar residues" evidence="15">
    <location>
        <begin position="1"/>
        <end position="16"/>
    </location>
</feature>
<accession>G3NGI9</accession>
<evidence type="ECO:0000256" key="14">
    <source>
        <dbReference type="ARBA" id="ARBA00070767"/>
    </source>
</evidence>
<evidence type="ECO:0000256" key="12">
    <source>
        <dbReference type="ARBA" id="ARBA00061540"/>
    </source>
</evidence>
<dbReference type="eggNOG" id="ENOG502QSRV">
    <property type="taxonomic scope" value="Eukaryota"/>
</dbReference>
<proteinExistence type="inferred from homology"/>
<dbReference type="InterPro" id="IPR003598">
    <property type="entry name" value="Ig_sub2"/>
</dbReference>
<feature type="region of interest" description="Disordered" evidence="15">
    <location>
        <begin position="1"/>
        <end position="67"/>
    </location>
</feature>
<evidence type="ECO:0000256" key="3">
    <source>
        <dbReference type="ARBA" id="ARBA00022490"/>
    </source>
</evidence>
<feature type="compositionally biased region" description="Low complexity" evidence="15">
    <location>
        <begin position="637"/>
        <end position="658"/>
    </location>
</feature>
<evidence type="ECO:0000256" key="1">
    <source>
        <dbReference type="ARBA" id="ARBA00004123"/>
    </source>
</evidence>
<dbReference type="InterPro" id="IPR013098">
    <property type="entry name" value="Ig_I-set"/>
</dbReference>
<feature type="compositionally biased region" description="Polar residues" evidence="15">
    <location>
        <begin position="791"/>
        <end position="804"/>
    </location>
</feature>
<feature type="compositionally biased region" description="Basic and acidic residues" evidence="15">
    <location>
        <begin position="87"/>
        <end position="98"/>
    </location>
</feature>
<keyword evidence="5" id="KW-0677">Repeat</keyword>
<keyword evidence="6" id="KW-0175">Coiled coil</keyword>
<feature type="compositionally biased region" description="Low complexity" evidence="15">
    <location>
        <begin position="762"/>
        <end position="780"/>
    </location>
</feature>
<dbReference type="GO" id="GO:0030018">
    <property type="term" value="C:Z disc"/>
    <property type="evidence" value="ECO:0007669"/>
    <property type="project" value="UniProtKB-SubCell"/>
</dbReference>
<comment type="similarity">
    <text evidence="12">Belongs to the myotilin/palladin family.</text>
</comment>
<evidence type="ECO:0000256" key="9">
    <source>
        <dbReference type="ARBA" id="ARBA00023242"/>
    </source>
</evidence>
<dbReference type="PANTHER" id="PTHR47633">
    <property type="entry name" value="IMMUNOGLOBULIN"/>
    <property type="match status" value="1"/>
</dbReference>
<keyword evidence="4" id="KW-0597">Phosphoprotein</keyword>
<feature type="domain" description="Ig-like" evidence="16">
    <location>
        <begin position="253"/>
        <end position="344"/>
    </location>
</feature>
<feature type="compositionally biased region" description="Polar residues" evidence="15">
    <location>
        <begin position="659"/>
        <end position="671"/>
    </location>
</feature>
<evidence type="ECO:0000256" key="15">
    <source>
        <dbReference type="SAM" id="MobiDB-lite"/>
    </source>
</evidence>
<evidence type="ECO:0000256" key="4">
    <source>
        <dbReference type="ARBA" id="ARBA00022553"/>
    </source>
</evidence>
<dbReference type="SMART" id="SM00409">
    <property type="entry name" value="IG"/>
    <property type="match status" value="5"/>
</dbReference>
<dbReference type="GO" id="GO:0004672">
    <property type="term" value="F:protein kinase activity"/>
    <property type="evidence" value="ECO:0007669"/>
    <property type="project" value="TreeGrafter"/>
</dbReference>
<evidence type="ECO:0000256" key="13">
    <source>
        <dbReference type="ARBA" id="ARBA00065479"/>
    </source>
</evidence>
<feature type="region of interest" description="Disordered" evidence="15">
    <location>
        <begin position="761"/>
        <end position="813"/>
    </location>
</feature>
<feature type="region of interest" description="Disordered" evidence="15">
    <location>
        <begin position="637"/>
        <end position="714"/>
    </location>
</feature>
<dbReference type="Ensembl" id="ENSGACT00000004459.2">
    <property type="protein sequence ID" value="ENSGACP00000004445.2"/>
    <property type="gene ID" value="ENSGACG00000003393.2"/>
</dbReference>
<dbReference type="InterPro" id="IPR003599">
    <property type="entry name" value="Ig_sub"/>
</dbReference>
<dbReference type="Bgee" id="ENSGACG00000003393">
    <property type="expression patterns" value="Expressed in muscle tissue and 2 other cell types or tissues"/>
</dbReference>
<reference evidence="17" key="2">
    <citation type="submission" date="2024-04" db="UniProtKB">
        <authorList>
            <consortium name="Ensembl"/>
        </authorList>
    </citation>
    <scope>IDENTIFICATION</scope>
</reference>
<dbReference type="GO" id="GO:0003779">
    <property type="term" value="F:actin binding"/>
    <property type="evidence" value="ECO:0007669"/>
    <property type="project" value="UniProtKB-KW"/>
</dbReference>
<dbReference type="InParanoid" id="G3NGI9"/>
<keyword evidence="3" id="KW-0963">Cytoplasm</keyword>
<feature type="domain" description="Ig-like" evidence="16">
    <location>
        <begin position="1028"/>
        <end position="1119"/>
    </location>
</feature>
<keyword evidence="7" id="KW-1015">Disulfide bond</keyword>
<feature type="domain" description="Ig-like" evidence="16">
    <location>
        <begin position="901"/>
        <end position="985"/>
    </location>
</feature>
<comment type="subcellular location">
    <subcellularLocation>
        <location evidence="2">Cytoplasm</location>
        <location evidence="2">Myofibril</location>
        <location evidence="2">Sarcomere</location>
        <location evidence="2">Z line</location>
    </subcellularLocation>
    <subcellularLocation>
        <location evidence="1">Nucleus</location>
    </subcellularLocation>
</comment>
<name>G3NGI9_GASAC</name>
<feature type="compositionally biased region" description="Low complexity" evidence="15">
    <location>
        <begin position="103"/>
        <end position="120"/>
    </location>
</feature>
<dbReference type="InterPro" id="IPR036179">
    <property type="entry name" value="Ig-like_dom_sf"/>
</dbReference>
<dbReference type="FunFam" id="2.60.40.10:FF:001108">
    <property type="entry name" value="palladin isoform X2"/>
    <property type="match status" value="1"/>
</dbReference>
<sequence length="1278" mass="139050">MQENNMDHPTSLSQLLRESYLAEARAQQRHSEMSRSDASSSRPQIYASLKGKNEDSTGHNDPQFHDLSAFLSQEELDKSVNLARQAIGHEPREERAEVKASVAPSTPSHISPASSSEPPAGFNDFNRAGRNAPYGPETQSKKEFLNKAADFIEELSSLFKANSSKRVRPRASKSHRSRNQNKSQSDGTAHPLGPDNRERSVVPVEVEQDTPGPPAANHQAEAQPQYGHVSQQEGAENCGATGGPYPAEPACEPPFFIQKLKSREVPEGSKVQLDCIVRGLPVPEVRWFCEGKELENSPDIQTVTDGELHSLIIAEAFEEDTGRYSCFASNFYGTDSTSAEIYVEGVSSSDSEGEQHFEHAVPTLPPGEPSAARDASTSVAATPPPLQTSSSAAATQLPLSATQTSNHNSPLGLNGLPVMAAPVFTKSLQDLLASEGQLVVLECRVKGVPSPRVDWYKEGKIIDDSPDFRILQKKPRSPAESEGICTLVIAEVFPEDSGVFNCTATNKFGTVSSTATLTVKGNPLEVSQPLAISPDTSPKVKGTSNHQNGSVIVVALPDPPPNSCLKTGAQTNHKDSRVGLRVHFKLPEDEAGESDASSQFDEDAAMSGNREPPPVLAKPKLDPAQLQLLHNQVLMEQQQDTKPPTQTHTQPQAHPQLQIQPEVSNEGSLWSPQMHGEPHQPPIQPSLSTTSPQKPNSAPPLTAAPPGPFVSSAPGLNTTFSPLLNTSAFSSTPSLPQLKTFPPSLVSSPTPVSAAFLNSLRAQSPPQASSPTSSSSTPSPIQNPVAFLSSVLPSLTPSQPTNSMGLPKGAPLGLKKSVPKLRLSSNENIHESKESLLHDLENKLGFKDDAPHFTHQQEYKVSNFEQRLMSEIEFRLERTPVEESDDEVQHDDVPTGRCIAPIFDKKLKNFRTTEGVPVTLSCKVVGIPFPKVYWFKDGKQILRKKTHYKKIREGDGTCALHIESTTNEDDGNYTIMAANPQGRISCSGHLMVQTGPPRNRLTPIHSQRVRTRIQEVEGERTQEQFFRPHFLQAPGDMLAHEGRLCRLDCKVSGLPNPELMWLVNGGPIYPDLYHKMLVRENGVHSLVIDPLTQNDAGTYTCIASNKAGQSSFSLELKVVEKEMKHPPQFVEKLQNVGIPSGTPVRLECRVVGMPPPVIFWKKDNDTIPKTKARISMTQDPTGYVCLLIQPTTKDDAGWYTVSAKNEAGIVSCTCRLDIYAQWHQSIPAPMKKAPRAAGRYAALTGQGLDIKSSFATSENSPILFSSSPAEAIMESEEL</sequence>
<feature type="domain" description="Ig-like" evidence="16">
    <location>
        <begin position="1127"/>
        <end position="1211"/>
    </location>
</feature>
<dbReference type="AlphaFoldDB" id="G3NGI9"/>
<comment type="function">
    <text evidence="11">Component of the sarcomere that tethers together nebulin (skeletal muscle) and nebulette (cardiac muscle) to alpha-actinin, at the Z lines.</text>
</comment>
<feature type="region of interest" description="Disordered" evidence="15">
    <location>
        <begin position="587"/>
        <end position="618"/>
    </location>
</feature>
<protein>
    <recommendedName>
        <fullName evidence="14">Myopalladin</fullName>
    </recommendedName>
</protein>
<feature type="region of interest" description="Disordered" evidence="15">
    <location>
        <begin position="347"/>
        <end position="392"/>
    </location>
</feature>
<dbReference type="Gene3D" id="2.60.40.10">
    <property type="entry name" value="Immunoglobulins"/>
    <property type="match status" value="5"/>
</dbReference>
<evidence type="ECO:0000256" key="8">
    <source>
        <dbReference type="ARBA" id="ARBA00023203"/>
    </source>
</evidence>
<dbReference type="CDD" id="cd20972">
    <property type="entry name" value="IgI_2_Titin_Z1z2-like"/>
    <property type="match status" value="1"/>
</dbReference>
<dbReference type="STRING" id="69293.ENSGACP00000004445"/>
<evidence type="ECO:0000256" key="2">
    <source>
        <dbReference type="ARBA" id="ARBA00004216"/>
    </source>
</evidence>
<evidence type="ECO:0000259" key="16">
    <source>
        <dbReference type="PROSITE" id="PS50835"/>
    </source>
</evidence>
<evidence type="ECO:0000256" key="5">
    <source>
        <dbReference type="ARBA" id="ARBA00022737"/>
    </source>
</evidence>
<evidence type="ECO:0000256" key="11">
    <source>
        <dbReference type="ARBA" id="ARBA00058480"/>
    </source>
</evidence>
<keyword evidence="10" id="KW-0393">Immunoglobulin domain</keyword>
<feature type="region of interest" description="Disordered" evidence="15">
    <location>
        <begin position="81"/>
        <end position="138"/>
    </location>
</feature>
<feature type="compositionally biased region" description="Polar residues" evidence="15">
    <location>
        <begin position="685"/>
        <end position="696"/>
    </location>
</feature>
<keyword evidence="8" id="KW-0009">Actin-binding</keyword>
<feature type="region of interest" description="Disordered" evidence="15">
    <location>
        <begin position="162"/>
        <end position="241"/>
    </location>
</feature>
<dbReference type="Pfam" id="PF07679">
    <property type="entry name" value="I-set"/>
    <property type="match status" value="5"/>
</dbReference>
<dbReference type="FunFam" id="2.60.40.10:FF:000032">
    <property type="entry name" value="palladin isoform X1"/>
    <property type="match status" value="1"/>
</dbReference>
<evidence type="ECO:0000313" key="17">
    <source>
        <dbReference type="Ensembl" id="ENSGACP00000004445.2"/>
    </source>
</evidence>
<feature type="domain" description="Ig-like" evidence="16">
    <location>
        <begin position="422"/>
        <end position="518"/>
    </location>
</feature>
<evidence type="ECO:0000256" key="6">
    <source>
        <dbReference type="ARBA" id="ARBA00023054"/>
    </source>
</evidence>
<organism evidence="17">
    <name type="scientific">Gasterosteus aculeatus</name>
    <name type="common">Three-spined stickleback</name>
    <dbReference type="NCBI Taxonomy" id="69293"/>
    <lineage>
        <taxon>Eukaryota</taxon>
        <taxon>Metazoa</taxon>
        <taxon>Chordata</taxon>
        <taxon>Craniata</taxon>
        <taxon>Vertebrata</taxon>
        <taxon>Euteleostomi</taxon>
        <taxon>Actinopterygii</taxon>
        <taxon>Neopterygii</taxon>
        <taxon>Teleostei</taxon>
        <taxon>Neoteleostei</taxon>
        <taxon>Acanthomorphata</taxon>
        <taxon>Eupercaria</taxon>
        <taxon>Perciformes</taxon>
        <taxon>Cottioidei</taxon>
        <taxon>Gasterosteales</taxon>
        <taxon>Gasterosteidae</taxon>
        <taxon>Gasterosteus</taxon>
    </lineage>
</organism>
<dbReference type="SMART" id="SM00408">
    <property type="entry name" value="IGc2"/>
    <property type="match status" value="5"/>
</dbReference>
<keyword evidence="9" id="KW-0539">Nucleus</keyword>